<keyword evidence="2" id="KW-1185">Reference proteome</keyword>
<reference evidence="2" key="1">
    <citation type="submission" date="2013-09" db="EMBL/GenBank/DDBJ databases">
        <title>Corchorus olitorius genome sequencing.</title>
        <authorList>
            <person name="Alam M."/>
            <person name="Haque M.S."/>
            <person name="Islam M.S."/>
            <person name="Emdad E.M."/>
            <person name="Islam M.M."/>
            <person name="Ahmed B."/>
            <person name="Halim A."/>
            <person name="Hossen Q.M.M."/>
            <person name="Hossain M.Z."/>
            <person name="Ahmed R."/>
            <person name="Khan M.M."/>
            <person name="Islam R."/>
            <person name="Rashid M.M."/>
            <person name="Khan S.A."/>
            <person name="Rahman M.S."/>
            <person name="Alam M."/>
            <person name="Yahiya A.S."/>
            <person name="Khan M.S."/>
            <person name="Azam M.S."/>
            <person name="Haque T."/>
            <person name="Lashkar M.Z.H."/>
            <person name="Akhand A.I."/>
            <person name="Morshed G."/>
            <person name="Roy S."/>
            <person name="Uddin K.S."/>
            <person name="Rabeya T."/>
            <person name="Hossain A.S."/>
            <person name="Chowdhury A."/>
            <person name="Snigdha A.R."/>
            <person name="Mortoza M.S."/>
            <person name="Matin S.A."/>
            <person name="Hoque S.M.E."/>
            <person name="Islam M.K."/>
            <person name="Roy D.K."/>
            <person name="Haider R."/>
            <person name="Moosa M.M."/>
            <person name="Elias S.M."/>
            <person name="Hasan A.M."/>
            <person name="Jahan S."/>
            <person name="Shafiuddin M."/>
            <person name="Mahmood N."/>
            <person name="Shommy N.S."/>
        </authorList>
    </citation>
    <scope>NUCLEOTIDE SEQUENCE [LARGE SCALE GENOMIC DNA]</scope>
    <source>
        <strain evidence="2">cv. O-4</strain>
    </source>
</reference>
<sequence>MELNYLLKKEGFNWSWNQLSRKCWVCSRMRIHLTIVERKPAFGICKSEAGLVKTALLNASGVLPLLDGPDSFTSDCVTSSNNQQ</sequence>
<protein>
    <submittedName>
        <fullName evidence="1">E3 ubiquitin ligase PUB14</fullName>
    </submittedName>
</protein>
<proteinExistence type="predicted"/>
<dbReference type="EMBL" id="AWUE01010176">
    <property type="protein sequence ID" value="OMP11844.1"/>
    <property type="molecule type" value="Genomic_DNA"/>
</dbReference>
<name>A0A1R3KXK9_9ROSI</name>
<comment type="caution">
    <text evidence="1">The sequence shown here is derived from an EMBL/GenBank/DDBJ whole genome shotgun (WGS) entry which is preliminary data.</text>
</comment>
<gene>
    <name evidence="1" type="ORF">COLO4_03653</name>
</gene>
<organism evidence="1 2">
    <name type="scientific">Corchorus olitorius</name>
    <dbReference type="NCBI Taxonomy" id="93759"/>
    <lineage>
        <taxon>Eukaryota</taxon>
        <taxon>Viridiplantae</taxon>
        <taxon>Streptophyta</taxon>
        <taxon>Embryophyta</taxon>
        <taxon>Tracheophyta</taxon>
        <taxon>Spermatophyta</taxon>
        <taxon>Magnoliopsida</taxon>
        <taxon>eudicotyledons</taxon>
        <taxon>Gunneridae</taxon>
        <taxon>Pentapetalae</taxon>
        <taxon>rosids</taxon>
        <taxon>malvids</taxon>
        <taxon>Malvales</taxon>
        <taxon>Malvaceae</taxon>
        <taxon>Grewioideae</taxon>
        <taxon>Apeibeae</taxon>
        <taxon>Corchorus</taxon>
    </lineage>
</organism>
<accession>A0A1R3KXK9</accession>
<evidence type="ECO:0000313" key="1">
    <source>
        <dbReference type="EMBL" id="OMP11844.1"/>
    </source>
</evidence>
<dbReference type="Proteomes" id="UP000187203">
    <property type="component" value="Unassembled WGS sequence"/>
</dbReference>
<evidence type="ECO:0000313" key="2">
    <source>
        <dbReference type="Proteomes" id="UP000187203"/>
    </source>
</evidence>
<dbReference type="AlphaFoldDB" id="A0A1R3KXK9"/>